<dbReference type="PANTHER" id="PTHR42860">
    <property type="entry name" value="VITAMIN B12-BINDING PROTEIN"/>
    <property type="match status" value="1"/>
</dbReference>
<evidence type="ECO:0000259" key="1">
    <source>
        <dbReference type="PROSITE" id="PS50983"/>
    </source>
</evidence>
<dbReference type="EMBL" id="CP116805">
    <property type="protein sequence ID" value="WCL54059.1"/>
    <property type="molecule type" value="Genomic_DNA"/>
</dbReference>
<dbReference type="RefSeq" id="WP_289503778.1">
    <property type="nucleotide sequence ID" value="NZ_CP116805.1"/>
</dbReference>
<evidence type="ECO:0000313" key="3">
    <source>
        <dbReference type="Proteomes" id="UP001217500"/>
    </source>
</evidence>
<name>A0AAF0BKA6_9PROT</name>
<dbReference type="SUPFAM" id="SSF53807">
    <property type="entry name" value="Helical backbone' metal receptor"/>
    <property type="match status" value="1"/>
</dbReference>
<evidence type="ECO:0000313" key="2">
    <source>
        <dbReference type="EMBL" id="WCL54059.1"/>
    </source>
</evidence>
<sequence length="300" mass="32129">MRIASLLASATEIIAALGLKDNLVGVSHCCDYPAGVEDLPVLTSSIVDKVAPQAEIDRIVREHLAGNAALYALDTDLLEKLQPDLIVTQALCDVCAVSGEDVEAALGAISSQPRLVNLEPVTLADVLKTIHGVAVAAGVRERGEQLVLRLNARIDKVVSRVVRHPLRPRVLLLDWLDPPFMGGHWIADLVTLAGGLDVSGLSGAPSRRTDWDEVAALKPDYLILAMCGFEPARTRADAELGETATALAALERAGTRVRIVDGNGLFNRPGPRLVDSLELLASIIHPLPDESPPSRRLFLR</sequence>
<reference evidence="2" key="1">
    <citation type="submission" date="2023-01" db="EMBL/GenBank/DDBJ databases">
        <title>The genome sequence of Kordiimonadaceae bacterium 6D33.</title>
        <authorList>
            <person name="Liu Y."/>
        </authorList>
    </citation>
    <scope>NUCLEOTIDE SEQUENCE</scope>
    <source>
        <strain evidence="2">6D33</strain>
    </source>
</reference>
<keyword evidence="3" id="KW-1185">Reference proteome</keyword>
<dbReference type="Gene3D" id="3.40.50.1980">
    <property type="entry name" value="Nitrogenase molybdenum iron protein domain"/>
    <property type="match status" value="2"/>
</dbReference>
<gene>
    <name evidence="2" type="ORF">PH603_16090</name>
</gene>
<dbReference type="Pfam" id="PF01497">
    <property type="entry name" value="Peripla_BP_2"/>
    <property type="match status" value="1"/>
</dbReference>
<proteinExistence type="predicted"/>
<organism evidence="2 3">
    <name type="scientific">Gimibacter soli</name>
    <dbReference type="NCBI Taxonomy" id="3024400"/>
    <lineage>
        <taxon>Bacteria</taxon>
        <taxon>Pseudomonadati</taxon>
        <taxon>Pseudomonadota</taxon>
        <taxon>Alphaproteobacteria</taxon>
        <taxon>Kordiimonadales</taxon>
        <taxon>Temperatibacteraceae</taxon>
        <taxon>Gimibacter</taxon>
    </lineage>
</organism>
<dbReference type="PANTHER" id="PTHR42860:SF1">
    <property type="entry name" value="VITAMIN B12-BINDING PROTEIN"/>
    <property type="match status" value="1"/>
</dbReference>
<feature type="domain" description="Fe/B12 periplasmic-binding" evidence="1">
    <location>
        <begin position="2"/>
        <end position="288"/>
    </location>
</feature>
<dbReference type="AlphaFoldDB" id="A0AAF0BKA6"/>
<dbReference type="InterPro" id="IPR051030">
    <property type="entry name" value="Vitamin_B12-ABC_binding"/>
</dbReference>
<dbReference type="Proteomes" id="UP001217500">
    <property type="component" value="Chromosome"/>
</dbReference>
<dbReference type="KEGG" id="gso:PH603_16090"/>
<dbReference type="InterPro" id="IPR002491">
    <property type="entry name" value="ABC_transptr_periplasmic_BD"/>
</dbReference>
<dbReference type="PROSITE" id="PS50983">
    <property type="entry name" value="FE_B12_PBP"/>
    <property type="match status" value="1"/>
</dbReference>
<accession>A0AAF0BKA6</accession>
<protein>
    <submittedName>
        <fullName evidence="2">ABC transporter substrate-binding protein</fullName>
    </submittedName>
</protein>